<dbReference type="AlphaFoldDB" id="A0AAW2FUS1"/>
<reference evidence="1 2" key="1">
    <citation type="submission" date="2023-03" db="EMBL/GenBank/DDBJ databases">
        <title>High recombination rates correlate with genetic variation in Cardiocondyla obscurior ants.</title>
        <authorList>
            <person name="Errbii M."/>
        </authorList>
    </citation>
    <scope>NUCLEOTIDE SEQUENCE [LARGE SCALE GENOMIC DNA]</scope>
    <source>
        <strain evidence="1">Alpha-2009</strain>
        <tissue evidence="1">Whole body</tissue>
    </source>
</reference>
<gene>
    <name evidence="1" type="ORF">PUN28_008852</name>
</gene>
<comment type="caution">
    <text evidence="1">The sequence shown here is derived from an EMBL/GenBank/DDBJ whole genome shotgun (WGS) entry which is preliminary data.</text>
</comment>
<evidence type="ECO:0000313" key="2">
    <source>
        <dbReference type="Proteomes" id="UP001430953"/>
    </source>
</evidence>
<dbReference type="Proteomes" id="UP001430953">
    <property type="component" value="Unassembled WGS sequence"/>
</dbReference>
<evidence type="ECO:0000313" key="1">
    <source>
        <dbReference type="EMBL" id="KAL0117736.1"/>
    </source>
</evidence>
<name>A0AAW2FUS1_9HYME</name>
<proteinExistence type="predicted"/>
<keyword evidence="2" id="KW-1185">Reference proteome</keyword>
<sequence>MRIPCAFPLAATWKAISTNNLQHGRVKVCCYNKKILGSINRSLVESLSLLPSYSSMRVDRGRRDVNGINEEGTEGE</sequence>
<organism evidence="1 2">
    <name type="scientific">Cardiocondyla obscurior</name>
    <dbReference type="NCBI Taxonomy" id="286306"/>
    <lineage>
        <taxon>Eukaryota</taxon>
        <taxon>Metazoa</taxon>
        <taxon>Ecdysozoa</taxon>
        <taxon>Arthropoda</taxon>
        <taxon>Hexapoda</taxon>
        <taxon>Insecta</taxon>
        <taxon>Pterygota</taxon>
        <taxon>Neoptera</taxon>
        <taxon>Endopterygota</taxon>
        <taxon>Hymenoptera</taxon>
        <taxon>Apocrita</taxon>
        <taxon>Aculeata</taxon>
        <taxon>Formicoidea</taxon>
        <taxon>Formicidae</taxon>
        <taxon>Myrmicinae</taxon>
        <taxon>Cardiocondyla</taxon>
    </lineage>
</organism>
<accession>A0AAW2FUS1</accession>
<dbReference type="EMBL" id="JADYXP020000008">
    <property type="protein sequence ID" value="KAL0117736.1"/>
    <property type="molecule type" value="Genomic_DNA"/>
</dbReference>
<protein>
    <submittedName>
        <fullName evidence="1">Uncharacterized protein</fullName>
    </submittedName>
</protein>